<keyword evidence="3" id="KW-1185">Reference proteome</keyword>
<dbReference type="InterPro" id="IPR015915">
    <property type="entry name" value="Kelch-typ_b-propeller"/>
</dbReference>
<reference evidence="2 3" key="1">
    <citation type="submission" date="2022-03" db="EMBL/GenBank/DDBJ databases">
        <authorList>
            <person name="Macdonald S."/>
            <person name="Ahmed S."/>
            <person name="Newling K."/>
        </authorList>
    </citation>
    <scope>NUCLEOTIDE SEQUENCE [LARGE SCALE GENOMIC DNA]</scope>
</reference>
<dbReference type="Proteomes" id="UP001642260">
    <property type="component" value="Unassembled WGS sequence"/>
</dbReference>
<dbReference type="PANTHER" id="PTHR24414">
    <property type="entry name" value="F-BOX/KELCH-REPEAT PROTEIN SKIP4"/>
    <property type="match status" value="1"/>
</dbReference>
<proteinExistence type="predicted"/>
<organism evidence="2 3">
    <name type="scientific">Eruca vesicaria subsp. sativa</name>
    <name type="common">Garden rocket</name>
    <name type="synonym">Eruca sativa</name>
    <dbReference type="NCBI Taxonomy" id="29727"/>
    <lineage>
        <taxon>Eukaryota</taxon>
        <taxon>Viridiplantae</taxon>
        <taxon>Streptophyta</taxon>
        <taxon>Embryophyta</taxon>
        <taxon>Tracheophyta</taxon>
        <taxon>Spermatophyta</taxon>
        <taxon>Magnoliopsida</taxon>
        <taxon>eudicotyledons</taxon>
        <taxon>Gunneridae</taxon>
        <taxon>Pentapetalae</taxon>
        <taxon>rosids</taxon>
        <taxon>malvids</taxon>
        <taxon>Brassicales</taxon>
        <taxon>Brassicaceae</taxon>
        <taxon>Brassiceae</taxon>
        <taxon>Eruca</taxon>
    </lineage>
</organism>
<name>A0ABC8KHQ1_ERUVS</name>
<evidence type="ECO:0000259" key="1">
    <source>
        <dbReference type="Pfam" id="PF25210"/>
    </source>
</evidence>
<dbReference type="EMBL" id="CAKOAT010230822">
    <property type="protein sequence ID" value="CAH8357459.1"/>
    <property type="molecule type" value="Genomic_DNA"/>
</dbReference>
<dbReference type="InterPro" id="IPR050354">
    <property type="entry name" value="F-box/kelch-repeat_ARATH"/>
</dbReference>
<dbReference type="AlphaFoldDB" id="A0ABC8KHQ1"/>
<dbReference type="InterPro" id="IPR057499">
    <property type="entry name" value="Kelch_FKB95"/>
</dbReference>
<dbReference type="SUPFAM" id="SSF117281">
    <property type="entry name" value="Kelch motif"/>
    <property type="match status" value="1"/>
</dbReference>
<feature type="domain" description="FKB95-like N-terminal Kelch" evidence="1">
    <location>
        <begin position="24"/>
        <end position="257"/>
    </location>
</feature>
<dbReference type="Gene3D" id="2.120.10.80">
    <property type="entry name" value="Kelch-type beta propeller"/>
    <property type="match status" value="1"/>
</dbReference>
<evidence type="ECO:0000313" key="3">
    <source>
        <dbReference type="Proteomes" id="UP001642260"/>
    </source>
</evidence>
<comment type="caution">
    <text evidence="2">The sequence shown here is derived from an EMBL/GenBank/DDBJ whole genome shotgun (WGS) entry which is preliminary data.</text>
</comment>
<gene>
    <name evidence="2" type="ORF">ERUC_LOCUS23214</name>
</gene>
<accession>A0ABC8KHQ1</accession>
<dbReference type="Pfam" id="PF25210">
    <property type="entry name" value="Kelch_FKB95"/>
    <property type="match status" value="1"/>
</dbReference>
<evidence type="ECO:0000313" key="2">
    <source>
        <dbReference type="EMBL" id="CAH8357459.1"/>
    </source>
</evidence>
<sequence length="273" mass="30816">MLAPYSKMLLHHLPSPTFVGSLYILNSAPVEGSNLVAVGHKLYAINKEEDDPSSCSSNVFFLDCRTHKWVETPSLRLAHTVPEMMYLAGSYENPDSLNCVQVFNVKTQTWKPVPSDKKIFRARNYQGHVYKSLDVAFGRWGLVVKVKDATADLVGSATTCFIDKIFYRYESNGVLLWANSAADGWKKVKGLEGLPKFARNSNVNLVHYGGKMLVFWDKYVPARGGYKEKMIWCAEISLEMRSTEEVWGKVEWFDAVLTVPKSYKFVYASTATV</sequence>
<dbReference type="PANTHER" id="PTHR24414:SF142">
    <property type="entry name" value="GENOME ASSEMBLY, CHROMOSOME: A05"/>
    <property type="match status" value="1"/>
</dbReference>
<protein>
    <recommendedName>
        <fullName evidence="1">FKB95-like N-terminal Kelch domain-containing protein</fullName>
    </recommendedName>
</protein>